<feature type="region of interest" description="Disordered" evidence="7">
    <location>
        <begin position="97"/>
        <end position="135"/>
    </location>
</feature>
<dbReference type="eggNOG" id="ENOG502S7ZC">
    <property type="taxonomic scope" value="Eukaryota"/>
</dbReference>
<feature type="compositionally biased region" description="Acidic residues" evidence="7">
    <location>
        <begin position="270"/>
        <end position="304"/>
    </location>
</feature>
<dbReference type="InParanoid" id="G8ZN55"/>
<evidence type="ECO:0000256" key="6">
    <source>
        <dbReference type="ARBA" id="ARBA00023140"/>
    </source>
</evidence>
<name>G8ZN55_TORDE</name>
<reference evidence="8 9" key="1">
    <citation type="journal article" date="2011" name="Proc. Natl. Acad. Sci. U.S.A.">
        <title>Evolutionary erosion of yeast sex chromosomes by mating-type switching accidents.</title>
        <authorList>
            <person name="Gordon J.L."/>
            <person name="Armisen D."/>
            <person name="Proux-Wera E."/>
            <person name="Oheigeartaigh S.S."/>
            <person name="Byrne K.P."/>
            <person name="Wolfe K.H."/>
        </authorList>
    </citation>
    <scope>NUCLEOTIDE SEQUENCE [LARGE SCALE GENOMIC DNA]</scope>
    <source>
        <strain evidence="9">ATCC 10662 / CBS 1146 / NBRC 0425 / NCYC 2629 / NRRL Y-866</strain>
    </source>
</reference>
<dbReference type="EMBL" id="HE616742">
    <property type="protein sequence ID" value="CCE90049.1"/>
    <property type="molecule type" value="Genomic_DNA"/>
</dbReference>
<feature type="region of interest" description="Disordered" evidence="7">
    <location>
        <begin position="20"/>
        <end position="81"/>
    </location>
</feature>
<organism evidence="8 9">
    <name type="scientific">Torulaspora delbrueckii</name>
    <name type="common">Yeast</name>
    <name type="synonym">Candida colliculosa</name>
    <dbReference type="NCBI Taxonomy" id="4950"/>
    <lineage>
        <taxon>Eukaryota</taxon>
        <taxon>Fungi</taxon>
        <taxon>Dikarya</taxon>
        <taxon>Ascomycota</taxon>
        <taxon>Saccharomycotina</taxon>
        <taxon>Saccharomycetes</taxon>
        <taxon>Saccharomycetales</taxon>
        <taxon>Saccharomycetaceae</taxon>
        <taxon>Torulaspora</taxon>
    </lineage>
</organism>
<dbReference type="OrthoDB" id="4068391at2759"/>
<proteinExistence type="inferred from homology"/>
<evidence type="ECO:0000256" key="5">
    <source>
        <dbReference type="ARBA" id="ARBA00023136"/>
    </source>
</evidence>
<dbReference type="Pfam" id="PF12634">
    <property type="entry name" value="Inp1"/>
    <property type="match status" value="1"/>
</dbReference>
<feature type="compositionally biased region" description="Low complexity" evidence="7">
    <location>
        <begin position="116"/>
        <end position="135"/>
    </location>
</feature>
<dbReference type="Proteomes" id="UP000005627">
    <property type="component" value="Chromosome 1"/>
</dbReference>
<feature type="region of interest" description="Disordered" evidence="7">
    <location>
        <begin position="356"/>
        <end position="410"/>
    </location>
</feature>
<evidence type="ECO:0000256" key="4">
    <source>
        <dbReference type="ARBA" id="ARBA00021397"/>
    </source>
</evidence>
<comment type="function">
    <text evidence="1">Required for peroxisome inheritance.</text>
</comment>
<dbReference type="GO" id="GO:0005780">
    <property type="term" value="C:extrinsic component of intraperoxisomal membrane"/>
    <property type="evidence" value="ECO:0007669"/>
    <property type="project" value="InterPro"/>
</dbReference>
<keyword evidence="6" id="KW-0576">Peroxisome</keyword>
<dbReference type="STRING" id="1076872.G8ZN55"/>
<evidence type="ECO:0000256" key="1">
    <source>
        <dbReference type="ARBA" id="ARBA00003594"/>
    </source>
</evidence>
<dbReference type="PRINTS" id="PR02103">
    <property type="entry name" value="INPROXISOME1"/>
</dbReference>
<feature type="compositionally biased region" description="Low complexity" evidence="7">
    <location>
        <begin position="50"/>
        <end position="62"/>
    </location>
</feature>
<dbReference type="GeneID" id="11503228"/>
<protein>
    <recommendedName>
        <fullName evidence="4">Inheritance of peroxisomes protein 1</fullName>
    </recommendedName>
</protein>
<dbReference type="HOGENOM" id="CLU_055317_0_0_1"/>
<comment type="similarity">
    <text evidence="3">Belongs to the INP1 family.</text>
</comment>
<sequence length="410" mass="46291">MGSIGTRRLIAVDENLHPSQKALKRKQGSTLRSLKESFKFRGSVNSKKVSSQSGSNTQSSPSKVRRSSGESRKGKQRLSAQRVSLFKYENVRVLSSSMSGSIRRGSDSTASSNTTKSSDAASVSSNRSRSSVKVKPSTLMARGTLEIYQICTPNSSTAEKRQEMNYLSLGRKENIVHPILPRLQVTKVAGSKYKFIIHFYNPDRFWEIEFLPMADTKTLSNVVEEFETVIVTICDYSATNDSAVEEKPPATKKVEIATDPVIHKDKDSEKEENEIEKEETSKEDDDDDLNYLLEEDEEDEENEEQLTNNISQADQCTSENNTDEDVNKAFRKAMHNFKPSCTYRGSMTERFNEVSSKRFSSYQPPSLLEQSQALPNRESYFSPRRSSSVRSWFGDPGSIHITKRESKNFT</sequence>
<dbReference type="InterPro" id="IPR024758">
    <property type="entry name" value="Inp1"/>
</dbReference>
<feature type="region of interest" description="Disordered" evidence="7">
    <location>
        <begin position="242"/>
        <end position="322"/>
    </location>
</feature>
<accession>G8ZN55</accession>
<dbReference type="RefSeq" id="XP_003679260.1">
    <property type="nucleotide sequence ID" value="XM_003679212.1"/>
</dbReference>
<dbReference type="KEGG" id="tdl:TDEL_0A07170"/>
<gene>
    <name evidence="8" type="primary">TDEL0A07170</name>
    <name evidence="8" type="ORF">TDEL_0A07170</name>
</gene>
<dbReference type="FunCoup" id="G8ZN55">
    <property type="interactions" value="29"/>
</dbReference>
<evidence type="ECO:0000256" key="7">
    <source>
        <dbReference type="SAM" id="MobiDB-lite"/>
    </source>
</evidence>
<feature type="compositionally biased region" description="Basic and acidic residues" evidence="7">
    <location>
        <begin position="244"/>
        <end position="269"/>
    </location>
</feature>
<keyword evidence="9" id="KW-1185">Reference proteome</keyword>
<evidence type="ECO:0000256" key="3">
    <source>
        <dbReference type="ARBA" id="ARBA00010707"/>
    </source>
</evidence>
<dbReference type="AlphaFoldDB" id="G8ZN55"/>
<evidence type="ECO:0000313" key="8">
    <source>
        <dbReference type="EMBL" id="CCE90049.1"/>
    </source>
</evidence>
<evidence type="ECO:0000313" key="9">
    <source>
        <dbReference type="Proteomes" id="UP000005627"/>
    </source>
</evidence>
<feature type="compositionally biased region" description="Polar residues" evidence="7">
    <location>
        <begin position="357"/>
        <end position="374"/>
    </location>
</feature>
<comment type="subcellular location">
    <subcellularLocation>
        <location evidence="2">Peroxisome membrane</location>
        <topology evidence="2">Peripheral membrane protein</topology>
    </subcellularLocation>
</comment>
<keyword evidence="5" id="KW-0472">Membrane</keyword>
<evidence type="ECO:0000256" key="2">
    <source>
        <dbReference type="ARBA" id="ARBA00004421"/>
    </source>
</evidence>
<dbReference type="GO" id="GO:0045033">
    <property type="term" value="P:peroxisome inheritance"/>
    <property type="evidence" value="ECO:0007669"/>
    <property type="project" value="InterPro"/>
</dbReference>
<feature type="compositionally biased region" description="Polar residues" evidence="7">
    <location>
        <begin position="305"/>
        <end position="320"/>
    </location>
</feature>